<reference evidence="8" key="3">
    <citation type="submission" date="2022-06" db="UniProtKB">
        <authorList>
            <consortium name="EnsemblPlants"/>
        </authorList>
    </citation>
    <scope>IDENTIFICATION</scope>
</reference>
<evidence type="ECO:0000313" key="9">
    <source>
        <dbReference type="Proteomes" id="UP000015106"/>
    </source>
</evidence>
<name>A0A8R7TB59_TRIUA</name>
<dbReference type="EnsemblPlants" id="TuG1812G0100004754.01.T01">
    <property type="protein sequence ID" value="TuG1812G0100004754.01.T01.cds256423"/>
    <property type="gene ID" value="TuG1812G0100004754.01"/>
</dbReference>
<sequence>MMSSSSNVKLDPSVKEWRDDVREMAYDMENCIDDFMRHCRVDDAKAGFIKITARRIKKLRLRQRLRIAHRMEELKTLAIEANARRERYNIDDWKPASGPVRVDPRLKAVYKEAETLVGIDGPREEVATRLLDSRKKLKVVSIFGFGGLGKTTLAKQVYDKISSQFDCKAFLSVSQRPDMTELLNNLQLKLKMKDPDSSRTRKVDDIIEELREH</sequence>
<reference evidence="8" key="2">
    <citation type="submission" date="2018-03" db="EMBL/GenBank/DDBJ databases">
        <title>The Triticum urartu genome reveals the dynamic nature of wheat genome evolution.</title>
        <authorList>
            <person name="Ling H."/>
            <person name="Ma B."/>
            <person name="Shi X."/>
            <person name="Liu H."/>
            <person name="Dong L."/>
            <person name="Sun H."/>
            <person name="Cao Y."/>
            <person name="Gao Q."/>
            <person name="Zheng S."/>
            <person name="Li Y."/>
            <person name="Yu Y."/>
            <person name="Du H."/>
            <person name="Qi M."/>
            <person name="Li Y."/>
            <person name="Yu H."/>
            <person name="Cui Y."/>
            <person name="Wang N."/>
            <person name="Chen C."/>
            <person name="Wu H."/>
            <person name="Zhao Y."/>
            <person name="Zhang J."/>
            <person name="Li Y."/>
            <person name="Zhou W."/>
            <person name="Zhang B."/>
            <person name="Hu W."/>
            <person name="Eijk M."/>
            <person name="Tang J."/>
            <person name="Witsenboer H."/>
            <person name="Zhao S."/>
            <person name="Li Z."/>
            <person name="Zhang A."/>
            <person name="Wang D."/>
            <person name="Liang C."/>
        </authorList>
    </citation>
    <scope>NUCLEOTIDE SEQUENCE [LARGE SCALE GENOMIC DNA]</scope>
    <source>
        <strain evidence="8">cv. G1812</strain>
    </source>
</reference>
<dbReference type="Pfam" id="PF18052">
    <property type="entry name" value="Rx_N"/>
    <property type="match status" value="1"/>
</dbReference>
<evidence type="ECO:0000259" key="6">
    <source>
        <dbReference type="Pfam" id="PF00931"/>
    </source>
</evidence>
<evidence type="ECO:0000259" key="7">
    <source>
        <dbReference type="Pfam" id="PF18052"/>
    </source>
</evidence>
<feature type="domain" description="NB-ARC" evidence="6">
    <location>
        <begin position="124"/>
        <end position="209"/>
    </location>
</feature>
<dbReference type="Gene3D" id="3.40.50.300">
    <property type="entry name" value="P-loop containing nucleotide triphosphate hydrolases"/>
    <property type="match status" value="1"/>
</dbReference>
<dbReference type="PANTHER" id="PTHR19338:SF76">
    <property type="entry name" value="RX N-TERMINAL DOMAIN-CONTAINING PROTEIN"/>
    <property type="match status" value="1"/>
</dbReference>
<keyword evidence="5" id="KW-0611">Plant defense</keyword>
<keyword evidence="3" id="KW-0677">Repeat</keyword>
<keyword evidence="4" id="KW-0547">Nucleotide-binding</keyword>
<dbReference type="PANTHER" id="PTHR19338">
    <property type="entry name" value="TRANSLOCASE OF INNER MITOCHONDRIAL MEMBRANE 13 HOMOLOG"/>
    <property type="match status" value="1"/>
</dbReference>
<keyword evidence="9" id="KW-1185">Reference proteome</keyword>
<dbReference type="Gramene" id="TuG1812G0100004754.01.T01">
    <property type="protein sequence ID" value="TuG1812G0100004754.01.T01.cds256423"/>
    <property type="gene ID" value="TuG1812G0100004754.01"/>
</dbReference>
<dbReference type="Proteomes" id="UP000015106">
    <property type="component" value="Chromosome 1"/>
</dbReference>
<feature type="domain" description="Disease resistance N-terminal" evidence="7">
    <location>
        <begin position="10"/>
        <end position="43"/>
    </location>
</feature>
<dbReference type="InterPro" id="IPR041118">
    <property type="entry name" value="Rx_N"/>
</dbReference>
<dbReference type="Pfam" id="PF00931">
    <property type="entry name" value="NB-ARC"/>
    <property type="match status" value="1"/>
</dbReference>
<reference evidence="9" key="1">
    <citation type="journal article" date="2013" name="Nature">
        <title>Draft genome of the wheat A-genome progenitor Triticum urartu.</title>
        <authorList>
            <person name="Ling H.Q."/>
            <person name="Zhao S."/>
            <person name="Liu D."/>
            <person name="Wang J."/>
            <person name="Sun H."/>
            <person name="Zhang C."/>
            <person name="Fan H."/>
            <person name="Li D."/>
            <person name="Dong L."/>
            <person name="Tao Y."/>
            <person name="Gao C."/>
            <person name="Wu H."/>
            <person name="Li Y."/>
            <person name="Cui Y."/>
            <person name="Guo X."/>
            <person name="Zheng S."/>
            <person name="Wang B."/>
            <person name="Yu K."/>
            <person name="Liang Q."/>
            <person name="Yang W."/>
            <person name="Lou X."/>
            <person name="Chen J."/>
            <person name="Feng M."/>
            <person name="Jian J."/>
            <person name="Zhang X."/>
            <person name="Luo G."/>
            <person name="Jiang Y."/>
            <person name="Liu J."/>
            <person name="Wang Z."/>
            <person name="Sha Y."/>
            <person name="Zhang B."/>
            <person name="Wu H."/>
            <person name="Tang D."/>
            <person name="Shen Q."/>
            <person name="Xue P."/>
            <person name="Zou S."/>
            <person name="Wang X."/>
            <person name="Liu X."/>
            <person name="Wang F."/>
            <person name="Yang Y."/>
            <person name="An X."/>
            <person name="Dong Z."/>
            <person name="Zhang K."/>
            <person name="Zhang X."/>
            <person name="Luo M.C."/>
            <person name="Dvorak J."/>
            <person name="Tong Y."/>
            <person name="Wang J."/>
            <person name="Yang H."/>
            <person name="Li Z."/>
            <person name="Wang D."/>
            <person name="Zhang A."/>
            <person name="Wang J."/>
        </authorList>
    </citation>
    <scope>NUCLEOTIDE SEQUENCE</scope>
    <source>
        <strain evidence="9">cv. G1812</strain>
    </source>
</reference>
<evidence type="ECO:0000256" key="4">
    <source>
        <dbReference type="ARBA" id="ARBA00022741"/>
    </source>
</evidence>
<proteinExistence type="inferred from homology"/>
<dbReference type="GO" id="GO:0043531">
    <property type="term" value="F:ADP binding"/>
    <property type="evidence" value="ECO:0007669"/>
    <property type="project" value="InterPro"/>
</dbReference>
<dbReference type="GO" id="GO:0006952">
    <property type="term" value="P:defense response"/>
    <property type="evidence" value="ECO:0007669"/>
    <property type="project" value="UniProtKB-KW"/>
</dbReference>
<keyword evidence="2" id="KW-0433">Leucine-rich repeat</keyword>
<dbReference type="Gene3D" id="1.20.5.4130">
    <property type="match status" value="1"/>
</dbReference>
<evidence type="ECO:0000256" key="5">
    <source>
        <dbReference type="ARBA" id="ARBA00022821"/>
    </source>
</evidence>
<dbReference type="InterPro" id="IPR002182">
    <property type="entry name" value="NB-ARC"/>
</dbReference>
<evidence type="ECO:0000256" key="2">
    <source>
        <dbReference type="ARBA" id="ARBA00022614"/>
    </source>
</evidence>
<evidence type="ECO:0000313" key="8">
    <source>
        <dbReference type="EnsemblPlants" id="TuG1812G0100004754.01.T01.cds256423"/>
    </source>
</evidence>
<comment type="similarity">
    <text evidence="1">Belongs to the disease resistance NB-LRR family.</text>
</comment>
<dbReference type="SUPFAM" id="SSF52540">
    <property type="entry name" value="P-loop containing nucleoside triphosphate hydrolases"/>
    <property type="match status" value="1"/>
</dbReference>
<dbReference type="InterPro" id="IPR027417">
    <property type="entry name" value="P-loop_NTPase"/>
</dbReference>
<organism evidence="8 9">
    <name type="scientific">Triticum urartu</name>
    <name type="common">Red wild einkorn</name>
    <name type="synonym">Crithodium urartu</name>
    <dbReference type="NCBI Taxonomy" id="4572"/>
    <lineage>
        <taxon>Eukaryota</taxon>
        <taxon>Viridiplantae</taxon>
        <taxon>Streptophyta</taxon>
        <taxon>Embryophyta</taxon>
        <taxon>Tracheophyta</taxon>
        <taxon>Spermatophyta</taxon>
        <taxon>Magnoliopsida</taxon>
        <taxon>Liliopsida</taxon>
        <taxon>Poales</taxon>
        <taxon>Poaceae</taxon>
        <taxon>BOP clade</taxon>
        <taxon>Pooideae</taxon>
        <taxon>Triticodae</taxon>
        <taxon>Triticeae</taxon>
        <taxon>Triticinae</taxon>
        <taxon>Triticum</taxon>
    </lineage>
</organism>
<protein>
    <recommendedName>
        <fullName evidence="10">NB-ARC domain-containing protein</fullName>
    </recommendedName>
</protein>
<evidence type="ECO:0000256" key="1">
    <source>
        <dbReference type="ARBA" id="ARBA00008894"/>
    </source>
</evidence>
<evidence type="ECO:0000256" key="3">
    <source>
        <dbReference type="ARBA" id="ARBA00022737"/>
    </source>
</evidence>
<evidence type="ECO:0008006" key="10">
    <source>
        <dbReference type="Google" id="ProtNLM"/>
    </source>
</evidence>
<accession>A0A8R7TB59</accession>
<dbReference type="AlphaFoldDB" id="A0A8R7TB59"/>